<protein>
    <submittedName>
        <fullName evidence="2">Uncharacterized protein</fullName>
    </submittedName>
</protein>
<dbReference type="AlphaFoldDB" id="A0A917QKJ8"/>
<comment type="caution">
    <text evidence="2">The sequence shown here is derived from an EMBL/GenBank/DDBJ whole genome shotgun (WGS) entry which is preliminary data.</text>
</comment>
<name>A0A917QKJ8_9NOCA</name>
<organism evidence="2 3">
    <name type="scientific">Nocardia camponoti</name>
    <dbReference type="NCBI Taxonomy" id="1616106"/>
    <lineage>
        <taxon>Bacteria</taxon>
        <taxon>Bacillati</taxon>
        <taxon>Actinomycetota</taxon>
        <taxon>Actinomycetes</taxon>
        <taxon>Mycobacteriales</taxon>
        <taxon>Nocardiaceae</taxon>
        <taxon>Nocardia</taxon>
    </lineage>
</organism>
<feature type="region of interest" description="Disordered" evidence="1">
    <location>
        <begin position="104"/>
        <end position="164"/>
    </location>
</feature>
<dbReference type="Proteomes" id="UP000612956">
    <property type="component" value="Unassembled WGS sequence"/>
</dbReference>
<accession>A0A917QKJ8</accession>
<evidence type="ECO:0000313" key="3">
    <source>
        <dbReference type="Proteomes" id="UP000612956"/>
    </source>
</evidence>
<sequence length="164" mass="18355">MGGENRWRTDNGTHDARSEQVKPLGAEKQCGTGECGEHVRREHRRGWQVRRVVVADRQRDMPGELSAEKCAENSDIRMAFSCTFEAEPPISRLVTANLHEYATIGPRRHADGDANEQQQRDLRRPNSPANPAMRGNRQRPGERTTPNAPKTCGLPHRADQVPGS</sequence>
<keyword evidence="3" id="KW-1185">Reference proteome</keyword>
<feature type="region of interest" description="Disordered" evidence="1">
    <location>
        <begin position="1"/>
        <end position="44"/>
    </location>
</feature>
<feature type="compositionally biased region" description="Basic and acidic residues" evidence="1">
    <location>
        <begin position="1"/>
        <end position="20"/>
    </location>
</feature>
<evidence type="ECO:0000256" key="1">
    <source>
        <dbReference type="SAM" id="MobiDB-lite"/>
    </source>
</evidence>
<proteinExistence type="predicted"/>
<dbReference type="EMBL" id="BMMW01000002">
    <property type="protein sequence ID" value="GGK55108.1"/>
    <property type="molecule type" value="Genomic_DNA"/>
</dbReference>
<gene>
    <name evidence="2" type="ORF">GCM10011591_28810</name>
</gene>
<feature type="compositionally biased region" description="Basic and acidic residues" evidence="1">
    <location>
        <begin position="108"/>
        <end position="124"/>
    </location>
</feature>
<reference evidence="2" key="1">
    <citation type="journal article" date="2014" name="Int. J. Syst. Evol. Microbiol.">
        <title>Complete genome sequence of Corynebacterium casei LMG S-19264T (=DSM 44701T), isolated from a smear-ripened cheese.</title>
        <authorList>
            <consortium name="US DOE Joint Genome Institute (JGI-PGF)"/>
            <person name="Walter F."/>
            <person name="Albersmeier A."/>
            <person name="Kalinowski J."/>
            <person name="Ruckert C."/>
        </authorList>
    </citation>
    <scope>NUCLEOTIDE SEQUENCE</scope>
    <source>
        <strain evidence="2">CGMCC 4.7278</strain>
    </source>
</reference>
<evidence type="ECO:0000313" key="2">
    <source>
        <dbReference type="EMBL" id="GGK55108.1"/>
    </source>
</evidence>
<reference evidence="2" key="2">
    <citation type="submission" date="2020-09" db="EMBL/GenBank/DDBJ databases">
        <authorList>
            <person name="Sun Q."/>
            <person name="Zhou Y."/>
        </authorList>
    </citation>
    <scope>NUCLEOTIDE SEQUENCE</scope>
    <source>
        <strain evidence="2">CGMCC 4.7278</strain>
    </source>
</reference>